<sequence>MFRDDIESFVYVLLHTAARHAPNSMKPSDRAYFLSLFDYHAAADIWVFSLVTAPFSDVLADLFTTAGYLYQSEDSLRAEAKHYAKKGEIDQTVGEWKRRMLTHDWIEDFLDESLQDPDWEAVTDRTVKHELLELAEDGRPSKKAKHEFTEYLTNVQDQRVSENT</sequence>
<organism evidence="1 2">
    <name type="scientific">Gymnopus androsaceus JB14</name>
    <dbReference type="NCBI Taxonomy" id="1447944"/>
    <lineage>
        <taxon>Eukaryota</taxon>
        <taxon>Fungi</taxon>
        <taxon>Dikarya</taxon>
        <taxon>Basidiomycota</taxon>
        <taxon>Agaricomycotina</taxon>
        <taxon>Agaricomycetes</taxon>
        <taxon>Agaricomycetidae</taxon>
        <taxon>Agaricales</taxon>
        <taxon>Marasmiineae</taxon>
        <taxon>Omphalotaceae</taxon>
        <taxon>Gymnopus</taxon>
    </lineage>
</organism>
<dbReference type="Proteomes" id="UP000799118">
    <property type="component" value="Unassembled WGS sequence"/>
</dbReference>
<evidence type="ECO:0000313" key="1">
    <source>
        <dbReference type="EMBL" id="KAE9394734.1"/>
    </source>
</evidence>
<keyword evidence="2" id="KW-1185">Reference proteome</keyword>
<reference evidence="1" key="1">
    <citation type="journal article" date="2019" name="Environ. Microbiol.">
        <title>Fungal ecological strategies reflected in gene transcription - a case study of two litter decomposers.</title>
        <authorList>
            <person name="Barbi F."/>
            <person name="Kohler A."/>
            <person name="Barry K."/>
            <person name="Baskaran P."/>
            <person name="Daum C."/>
            <person name="Fauchery L."/>
            <person name="Ihrmark K."/>
            <person name="Kuo A."/>
            <person name="LaButti K."/>
            <person name="Lipzen A."/>
            <person name="Morin E."/>
            <person name="Grigoriev I.V."/>
            <person name="Henrissat B."/>
            <person name="Lindahl B."/>
            <person name="Martin F."/>
        </authorList>
    </citation>
    <scope>NUCLEOTIDE SEQUENCE</scope>
    <source>
        <strain evidence="1">JB14</strain>
    </source>
</reference>
<accession>A0A6A4HBS0</accession>
<name>A0A6A4HBS0_9AGAR</name>
<proteinExistence type="predicted"/>
<protein>
    <submittedName>
        <fullName evidence="1">Uncharacterized protein</fullName>
    </submittedName>
</protein>
<gene>
    <name evidence="1" type="ORF">BT96DRAFT_998246</name>
</gene>
<dbReference type="EMBL" id="ML769544">
    <property type="protein sequence ID" value="KAE9394734.1"/>
    <property type="molecule type" value="Genomic_DNA"/>
</dbReference>
<dbReference type="AlphaFoldDB" id="A0A6A4HBS0"/>
<evidence type="ECO:0000313" key="2">
    <source>
        <dbReference type="Proteomes" id="UP000799118"/>
    </source>
</evidence>